<evidence type="ECO:0000313" key="3">
    <source>
        <dbReference type="EMBL" id="RJT89011.1"/>
    </source>
</evidence>
<reference evidence="3 4" key="1">
    <citation type="submission" date="2018-09" db="EMBL/GenBank/DDBJ databases">
        <title>Novel species of Cryobacterium.</title>
        <authorList>
            <person name="Liu Q."/>
            <person name="Xin Y.-H."/>
        </authorList>
    </citation>
    <scope>NUCLEOTIDE SEQUENCE [LARGE SCALE GENOMIC DNA]</scope>
    <source>
        <strain evidence="3 4">Hh39</strain>
    </source>
</reference>
<organism evidence="3 4">
    <name type="scientific">Cryobacterium melibiosiphilum</name>
    <dbReference type="NCBI Taxonomy" id="995039"/>
    <lineage>
        <taxon>Bacteria</taxon>
        <taxon>Bacillati</taxon>
        <taxon>Actinomycetota</taxon>
        <taxon>Actinomycetes</taxon>
        <taxon>Micrococcales</taxon>
        <taxon>Microbacteriaceae</taxon>
        <taxon>Cryobacterium</taxon>
    </lineage>
</organism>
<name>A0A3A5MJE1_9MICO</name>
<accession>A0A3A5MJE1</accession>
<dbReference type="PANTHER" id="PTHR42993:SF1">
    <property type="entry name" value="MAOC-LIKE DEHYDRATASE DOMAIN-CONTAINING PROTEIN"/>
    <property type="match status" value="1"/>
</dbReference>
<dbReference type="OrthoDB" id="9801735at2"/>
<evidence type="ECO:0000256" key="1">
    <source>
        <dbReference type="ARBA" id="ARBA00005254"/>
    </source>
</evidence>
<dbReference type="AlphaFoldDB" id="A0A3A5MJE1"/>
<dbReference type="RefSeq" id="WP_119974236.1">
    <property type="nucleotide sequence ID" value="NZ_JBHSQA010000016.1"/>
</dbReference>
<dbReference type="InterPro" id="IPR002539">
    <property type="entry name" value="MaoC-like_dom"/>
</dbReference>
<dbReference type="CDD" id="cd03450">
    <property type="entry name" value="NodN"/>
    <property type="match status" value="1"/>
</dbReference>
<dbReference type="Pfam" id="PF01575">
    <property type="entry name" value="MaoC_dehydratas"/>
    <property type="match status" value="1"/>
</dbReference>
<dbReference type="InterPro" id="IPR029069">
    <property type="entry name" value="HotDog_dom_sf"/>
</dbReference>
<dbReference type="InterPro" id="IPR039375">
    <property type="entry name" value="NodN-like"/>
</dbReference>
<dbReference type="PANTHER" id="PTHR42993">
    <property type="entry name" value="MAOC-LIKE DEHYDRATASE DOMAIN-CONTAINING PROTEIN"/>
    <property type="match status" value="1"/>
</dbReference>
<comment type="caution">
    <text evidence="3">The sequence shown here is derived from an EMBL/GenBank/DDBJ whole genome shotgun (WGS) entry which is preliminary data.</text>
</comment>
<keyword evidence="4" id="KW-1185">Reference proteome</keyword>
<comment type="similarity">
    <text evidence="1">Belongs to the enoyl-CoA hydratase/isomerase family.</text>
</comment>
<feature type="domain" description="MaoC-like" evidence="2">
    <location>
        <begin position="24"/>
        <end position="144"/>
    </location>
</feature>
<dbReference type="EMBL" id="QZVS01000078">
    <property type="protein sequence ID" value="RJT89011.1"/>
    <property type="molecule type" value="Genomic_DNA"/>
</dbReference>
<gene>
    <name evidence="3" type="ORF">D6T64_08605</name>
</gene>
<sequence length="184" mass="19096">MADPATELAVAAGPHVFAGIAAVEAAVGQSLGVTPWFTVEQASVDAFASVTRDWQSLHCDPAVAALTPYGGTIAHGYLTVSLLSMFAGQLYRVEGVAHVLNYGIDRLRFPGVVPVGSRIRAHGTLTATTPKPGMVLVGVTYTVEVEGATRPGLVADTLVALVPHPAPPGITPHLTPELETEPEN</sequence>
<protein>
    <submittedName>
        <fullName evidence="3">MaoC family dehydratase</fullName>
    </submittedName>
</protein>
<evidence type="ECO:0000259" key="2">
    <source>
        <dbReference type="Pfam" id="PF01575"/>
    </source>
</evidence>
<proteinExistence type="inferred from homology"/>
<dbReference type="SUPFAM" id="SSF54637">
    <property type="entry name" value="Thioesterase/thiol ester dehydrase-isomerase"/>
    <property type="match status" value="1"/>
</dbReference>
<dbReference type="Gene3D" id="3.10.129.10">
    <property type="entry name" value="Hotdog Thioesterase"/>
    <property type="match status" value="1"/>
</dbReference>
<dbReference type="Proteomes" id="UP000272015">
    <property type="component" value="Unassembled WGS sequence"/>
</dbReference>
<evidence type="ECO:0000313" key="4">
    <source>
        <dbReference type="Proteomes" id="UP000272015"/>
    </source>
</evidence>